<name>A0A4C1XZY7_EUMVA</name>
<evidence type="ECO:0000256" key="1">
    <source>
        <dbReference type="SAM" id="MobiDB-lite"/>
    </source>
</evidence>
<evidence type="ECO:0000313" key="3">
    <source>
        <dbReference type="Proteomes" id="UP000299102"/>
    </source>
</evidence>
<reference evidence="2 3" key="1">
    <citation type="journal article" date="2019" name="Commun. Biol.">
        <title>The bagworm genome reveals a unique fibroin gene that provides high tensile strength.</title>
        <authorList>
            <person name="Kono N."/>
            <person name="Nakamura H."/>
            <person name="Ohtoshi R."/>
            <person name="Tomita M."/>
            <person name="Numata K."/>
            <person name="Arakawa K."/>
        </authorList>
    </citation>
    <scope>NUCLEOTIDE SEQUENCE [LARGE SCALE GENOMIC DNA]</scope>
</reference>
<dbReference type="EMBL" id="BGZK01000993">
    <property type="protein sequence ID" value="GBP67837.1"/>
    <property type="molecule type" value="Genomic_DNA"/>
</dbReference>
<dbReference type="Proteomes" id="UP000299102">
    <property type="component" value="Unassembled WGS sequence"/>
</dbReference>
<proteinExistence type="predicted"/>
<sequence>MVLGDLQVKLRLIFIHVLLGFLKRVPNSEYLKSKLYVSKGPGSVCPKSQALCVQGPSIAQDGPLSDEDDEEHGQQHVVKEKCAIYQQEGEGAPATPPALGILHLGASGLAQADRGSEAQRLIWQHDTVCGARTHPVAPGVTR</sequence>
<comment type="caution">
    <text evidence="2">The sequence shown here is derived from an EMBL/GenBank/DDBJ whole genome shotgun (WGS) entry which is preliminary data.</text>
</comment>
<dbReference type="AlphaFoldDB" id="A0A4C1XZY7"/>
<gene>
    <name evidence="2" type="ORF">EVAR_88889_1</name>
</gene>
<feature type="region of interest" description="Disordered" evidence="1">
    <location>
        <begin position="56"/>
        <end position="75"/>
    </location>
</feature>
<evidence type="ECO:0000313" key="2">
    <source>
        <dbReference type="EMBL" id="GBP67837.1"/>
    </source>
</evidence>
<organism evidence="2 3">
    <name type="scientific">Eumeta variegata</name>
    <name type="common">Bagworm moth</name>
    <name type="synonym">Eumeta japonica</name>
    <dbReference type="NCBI Taxonomy" id="151549"/>
    <lineage>
        <taxon>Eukaryota</taxon>
        <taxon>Metazoa</taxon>
        <taxon>Ecdysozoa</taxon>
        <taxon>Arthropoda</taxon>
        <taxon>Hexapoda</taxon>
        <taxon>Insecta</taxon>
        <taxon>Pterygota</taxon>
        <taxon>Neoptera</taxon>
        <taxon>Endopterygota</taxon>
        <taxon>Lepidoptera</taxon>
        <taxon>Glossata</taxon>
        <taxon>Ditrysia</taxon>
        <taxon>Tineoidea</taxon>
        <taxon>Psychidae</taxon>
        <taxon>Oiketicinae</taxon>
        <taxon>Eumeta</taxon>
    </lineage>
</organism>
<protein>
    <submittedName>
        <fullName evidence="2">Uncharacterized protein</fullName>
    </submittedName>
</protein>
<accession>A0A4C1XZY7</accession>
<keyword evidence="3" id="KW-1185">Reference proteome</keyword>